<feature type="active site" description="Proton donor" evidence="7">
    <location>
        <position position="289"/>
    </location>
</feature>
<evidence type="ECO:0000256" key="4">
    <source>
        <dbReference type="ARBA" id="ARBA00022801"/>
    </source>
</evidence>
<dbReference type="InterPro" id="IPR027268">
    <property type="entry name" value="Peptidase_M4/M1_CTD_sf"/>
</dbReference>
<proteinExistence type="inferred from homology"/>
<dbReference type="Proteomes" id="UP000234530">
    <property type="component" value="Chromosome"/>
</dbReference>
<dbReference type="Gene3D" id="3.10.170.10">
    <property type="match status" value="1"/>
</dbReference>
<evidence type="ECO:0000256" key="1">
    <source>
        <dbReference type="ARBA" id="ARBA00009388"/>
    </source>
</evidence>
<feature type="active site" evidence="7">
    <location>
        <position position="188"/>
    </location>
</feature>
<evidence type="ECO:0000256" key="3">
    <source>
        <dbReference type="ARBA" id="ARBA00022723"/>
    </source>
</evidence>
<comment type="function">
    <text evidence="8">Extracellular zinc metalloprotease.</text>
</comment>
<keyword evidence="4 8" id="KW-0378">Hydrolase</keyword>
<dbReference type="PRINTS" id="PR00730">
    <property type="entry name" value="THERMOLYSIN"/>
</dbReference>
<dbReference type="GO" id="GO:0004222">
    <property type="term" value="F:metalloendopeptidase activity"/>
    <property type="evidence" value="ECO:0007669"/>
    <property type="project" value="UniProtKB-UniRule"/>
</dbReference>
<evidence type="ECO:0000256" key="7">
    <source>
        <dbReference type="PIRSR" id="PIRSR623612-1"/>
    </source>
</evidence>
<dbReference type="InterPro" id="IPR013856">
    <property type="entry name" value="Peptidase_M4_domain"/>
</dbReference>
<name>A0A2H5EU03_9RHOB</name>
<dbReference type="EMBL" id="CP025430">
    <property type="protein sequence ID" value="AUH62773.1"/>
    <property type="molecule type" value="Genomic_DNA"/>
</dbReference>
<feature type="domain" description="Peptidase M4 C-terminal" evidence="11">
    <location>
        <begin position="199"/>
        <end position="365"/>
    </location>
</feature>
<feature type="region of interest" description="Disordered" evidence="9">
    <location>
        <begin position="48"/>
        <end position="116"/>
    </location>
</feature>
<keyword evidence="13" id="KW-1185">Reference proteome</keyword>
<dbReference type="Gene3D" id="1.10.390.10">
    <property type="entry name" value="Neutral Protease Domain 2"/>
    <property type="match status" value="1"/>
</dbReference>
<dbReference type="KEGG" id="pzh:CX676_00210"/>
<keyword evidence="8" id="KW-0964">Secreted</keyword>
<keyword evidence="2 8" id="KW-0645">Protease</keyword>
<dbReference type="RefSeq" id="WP_101750817.1">
    <property type="nucleotide sequence ID" value="NZ_CP025430.1"/>
</dbReference>
<evidence type="ECO:0000313" key="12">
    <source>
        <dbReference type="EMBL" id="AUH62773.1"/>
    </source>
</evidence>
<dbReference type="GO" id="GO:0006508">
    <property type="term" value="P:proteolysis"/>
    <property type="evidence" value="ECO:0007669"/>
    <property type="project" value="UniProtKB-KW"/>
</dbReference>
<protein>
    <recommendedName>
        <fullName evidence="8">Neutral metalloproteinase</fullName>
        <ecNumber evidence="8">3.4.24.-</ecNumber>
    </recommendedName>
</protein>
<comment type="similarity">
    <text evidence="1 8">Belongs to the peptidase M4 family.</text>
</comment>
<dbReference type="AlphaFoldDB" id="A0A2H5EU03"/>
<comment type="cofactor">
    <cofactor evidence="8">
        <name>Zn(2+)</name>
        <dbReference type="ChEBI" id="CHEBI:29105"/>
    </cofactor>
</comment>
<organism evidence="12 13">
    <name type="scientific">Paracoccus zhejiangensis</name>
    <dbReference type="NCBI Taxonomy" id="1077935"/>
    <lineage>
        <taxon>Bacteria</taxon>
        <taxon>Pseudomonadati</taxon>
        <taxon>Pseudomonadota</taxon>
        <taxon>Alphaproteobacteria</taxon>
        <taxon>Rhodobacterales</taxon>
        <taxon>Paracoccaceae</taxon>
        <taxon>Paracoccus</taxon>
    </lineage>
</organism>
<reference evidence="12 13" key="1">
    <citation type="journal article" date="2013" name="Antonie Van Leeuwenhoek">
        <title>Paracoccus zhejiangensis sp. nov., isolated from activated sludge in wastewater-treatment system.</title>
        <authorList>
            <person name="Wu Z.G."/>
            <person name="Zhang D.F."/>
            <person name="Liu Y.L."/>
            <person name="Wang F."/>
            <person name="Jiang X."/>
            <person name="Li C."/>
            <person name="Li S.P."/>
            <person name="Hong Q."/>
            <person name="Li W.J."/>
        </authorList>
    </citation>
    <scope>NUCLEOTIDE SEQUENCE [LARGE SCALE GENOMIC DNA]</scope>
    <source>
        <strain evidence="12 13">J6</strain>
    </source>
</reference>
<evidence type="ECO:0000313" key="13">
    <source>
        <dbReference type="Proteomes" id="UP000234530"/>
    </source>
</evidence>
<dbReference type="PANTHER" id="PTHR43579">
    <property type="match status" value="1"/>
</dbReference>
<evidence type="ECO:0000256" key="6">
    <source>
        <dbReference type="ARBA" id="ARBA00023049"/>
    </source>
</evidence>
<comment type="subcellular location">
    <subcellularLocation>
        <location evidence="8">Secreted</location>
    </subcellularLocation>
</comment>
<evidence type="ECO:0000256" key="9">
    <source>
        <dbReference type="SAM" id="MobiDB-lite"/>
    </source>
</evidence>
<dbReference type="InterPro" id="IPR001570">
    <property type="entry name" value="Peptidase_M4_C_domain"/>
</dbReference>
<evidence type="ECO:0000259" key="11">
    <source>
        <dbReference type="Pfam" id="PF02868"/>
    </source>
</evidence>
<evidence type="ECO:0000256" key="2">
    <source>
        <dbReference type="ARBA" id="ARBA00022670"/>
    </source>
</evidence>
<dbReference type="SUPFAM" id="SSF55486">
    <property type="entry name" value="Metalloproteases ('zincins'), catalytic domain"/>
    <property type="match status" value="1"/>
</dbReference>
<dbReference type="GO" id="GO:0005576">
    <property type="term" value="C:extracellular region"/>
    <property type="evidence" value="ECO:0007669"/>
    <property type="project" value="UniProtKB-SubCell"/>
</dbReference>
<dbReference type="GO" id="GO:0046872">
    <property type="term" value="F:metal ion binding"/>
    <property type="evidence" value="ECO:0007669"/>
    <property type="project" value="UniProtKB-UniRule"/>
</dbReference>
<evidence type="ECO:0000259" key="10">
    <source>
        <dbReference type="Pfam" id="PF01447"/>
    </source>
</evidence>
<evidence type="ECO:0000256" key="8">
    <source>
        <dbReference type="RuleBase" id="RU366073"/>
    </source>
</evidence>
<keyword evidence="5 8" id="KW-0862">Zinc</keyword>
<dbReference type="Pfam" id="PF02868">
    <property type="entry name" value="Peptidase_M4_C"/>
    <property type="match status" value="1"/>
</dbReference>
<dbReference type="EC" id="3.4.24.-" evidence="8"/>
<keyword evidence="3" id="KW-0479">Metal-binding</keyword>
<keyword evidence="6 8" id="KW-0482">Metalloprotease</keyword>
<accession>A0A2H5EU03</accession>
<feature type="compositionally biased region" description="Basic and acidic residues" evidence="9">
    <location>
        <begin position="85"/>
        <end position="96"/>
    </location>
</feature>
<dbReference type="OrthoDB" id="5378341at2"/>
<dbReference type="PANTHER" id="PTHR43579:SF1">
    <property type="entry name" value="NEUTRAL METALLOPROTEINASE"/>
    <property type="match status" value="1"/>
</dbReference>
<sequence>MCFAVCGNATHHPINCIVPPHMLRVIALRGDEKMADMARSLLKQTEQLRQERQEQGHVTPPPPDQPTAAVARGGKRRSAAPGFTPDRRIHDGEHKAALPGKLVRAEGDDPTGNADVDNAYDGAGEVFSLYATQFNRNSLDGEGQSLIATVNHRRNYNNAFWDGRQMAYGNGDGKLFKTFIDLSVIAHEMTHGVVQHSGGLVYQDQSGALNESIADVFGAIAVQRHLGQDVDAADWIIGGGILGPDVKGVGLRSMKAPGTAYADELLGQDPQPFHMDNFLSTTDDNGGVHINSGIPNHAFYLYCQYLGGNSWEKPGQIWYRALQDLNNPLASFAEWCQQTVDAATAIHGMGSTEVIMLRRAWKLVGLPA</sequence>
<evidence type="ECO:0000256" key="5">
    <source>
        <dbReference type="ARBA" id="ARBA00022833"/>
    </source>
</evidence>
<feature type="domain" description="Peptidase M4" evidence="10">
    <location>
        <begin position="113"/>
        <end position="195"/>
    </location>
</feature>
<dbReference type="InterPro" id="IPR023612">
    <property type="entry name" value="Peptidase_M4"/>
</dbReference>
<dbReference type="Pfam" id="PF01447">
    <property type="entry name" value="Peptidase_M4"/>
    <property type="match status" value="1"/>
</dbReference>
<dbReference type="InterPro" id="IPR052759">
    <property type="entry name" value="Metalloprotease_M4"/>
</dbReference>
<gene>
    <name evidence="12" type="ORF">CX676_00210</name>
</gene>
<dbReference type="CDD" id="cd09597">
    <property type="entry name" value="M4_TLP"/>
    <property type="match status" value="1"/>
</dbReference>